<gene>
    <name evidence="8" type="ORF">DCMF_01965</name>
</gene>
<dbReference type="Proteomes" id="UP000323521">
    <property type="component" value="Chromosome"/>
</dbReference>
<feature type="transmembrane region" description="Helical" evidence="7">
    <location>
        <begin position="96"/>
        <end position="121"/>
    </location>
</feature>
<comment type="similarity">
    <text evidence="2">Belongs to the UPF0718 family.</text>
</comment>
<evidence type="ECO:0000256" key="1">
    <source>
        <dbReference type="ARBA" id="ARBA00004651"/>
    </source>
</evidence>
<dbReference type="InterPro" id="IPR005524">
    <property type="entry name" value="DUF318"/>
</dbReference>
<evidence type="ECO:0000256" key="7">
    <source>
        <dbReference type="SAM" id="Phobius"/>
    </source>
</evidence>
<keyword evidence="4 7" id="KW-0812">Transmembrane</keyword>
<evidence type="ECO:0000256" key="4">
    <source>
        <dbReference type="ARBA" id="ARBA00022692"/>
    </source>
</evidence>
<feature type="transmembrane region" description="Helical" evidence="7">
    <location>
        <begin position="133"/>
        <end position="154"/>
    </location>
</feature>
<evidence type="ECO:0000256" key="6">
    <source>
        <dbReference type="ARBA" id="ARBA00023136"/>
    </source>
</evidence>
<dbReference type="KEGG" id="fwa:DCMF_01965"/>
<protein>
    <recommendedName>
        <fullName evidence="10">Permease</fullName>
    </recommendedName>
</protein>
<comment type="subcellular location">
    <subcellularLocation>
        <location evidence="1">Cell membrane</location>
        <topology evidence="1">Multi-pass membrane protein</topology>
    </subcellularLocation>
</comment>
<proteinExistence type="inferred from homology"/>
<keyword evidence="5 7" id="KW-1133">Transmembrane helix</keyword>
<evidence type="ECO:0000256" key="5">
    <source>
        <dbReference type="ARBA" id="ARBA00022989"/>
    </source>
</evidence>
<dbReference type="Pfam" id="PF03773">
    <property type="entry name" value="ArsP_1"/>
    <property type="match status" value="1"/>
</dbReference>
<keyword evidence="9" id="KW-1185">Reference proteome</keyword>
<dbReference type="AlphaFoldDB" id="A0A3G1KMN3"/>
<organism evidence="8 9">
    <name type="scientific">Formimonas warabiya</name>
    <dbReference type="NCBI Taxonomy" id="1761012"/>
    <lineage>
        <taxon>Bacteria</taxon>
        <taxon>Bacillati</taxon>
        <taxon>Bacillota</taxon>
        <taxon>Clostridia</taxon>
        <taxon>Eubacteriales</taxon>
        <taxon>Peptococcaceae</taxon>
        <taxon>Candidatus Formimonas</taxon>
    </lineage>
</organism>
<evidence type="ECO:0000256" key="3">
    <source>
        <dbReference type="ARBA" id="ARBA00022475"/>
    </source>
</evidence>
<keyword evidence="3" id="KW-1003">Cell membrane</keyword>
<name>A0A3G1KMN3_FORW1</name>
<dbReference type="EMBL" id="CP017634">
    <property type="protein sequence ID" value="ATW23723.1"/>
    <property type="molecule type" value="Genomic_DNA"/>
</dbReference>
<evidence type="ECO:0008006" key="10">
    <source>
        <dbReference type="Google" id="ProtNLM"/>
    </source>
</evidence>
<keyword evidence="6 7" id="KW-0472">Membrane</keyword>
<reference evidence="8 9" key="1">
    <citation type="submission" date="2016-10" db="EMBL/GenBank/DDBJ databases">
        <title>Complete Genome Sequence of Peptococcaceae strain DCMF.</title>
        <authorList>
            <person name="Edwards R.J."/>
            <person name="Holland S.I."/>
            <person name="Deshpande N.P."/>
            <person name="Wong Y.K."/>
            <person name="Ertan H."/>
            <person name="Manefield M."/>
            <person name="Russell T.L."/>
            <person name="Lee M.J."/>
        </authorList>
    </citation>
    <scope>NUCLEOTIDE SEQUENCE [LARGE SCALE GENOMIC DNA]</scope>
    <source>
        <strain evidence="8 9">DCMF</strain>
    </source>
</reference>
<feature type="transmembrane region" description="Helical" evidence="7">
    <location>
        <begin position="67"/>
        <end position="90"/>
    </location>
</feature>
<evidence type="ECO:0000313" key="8">
    <source>
        <dbReference type="EMBL" id="ATW23723.1"/>
    </source>
</evidence>
<feature type="transmembrane region" description="Helical" evidence="7">
    <location>
        <begin position="33"/>
        <end position="55"/>
    </location>
</feature>
<accession>A0A3G1KMN3</accession>
<dbReference type="GO" id="GO:0005886">
    <property type="term" value="C:plasma membrane"/>
    <property type="evidence" value="ECO:0007669"/>
    <property type="project" value="UniProtKB-SubCell"/>
</dbReference>
<sequence length="162" mass="17198">MLVPLLIFSFTLIIINKKKGRHVNGLKDGGKQLINVLPLIAAALLLAGMIEAVIPKEFVQQWLAHEAGIKGIILGSFGGMCLAMGPYAAFPIMASIYKAGAGLSTMVSVFAGWAFMGVLDFTYEGSIFGIRFAATKLALGLPFCFLTGGAAYLLESVLLKLN</sequence>
<dbReference type="OrthoDB" id="9798408at2"/>
<dbReference type="RefSeq" id="WP_148132884.1">
    <property type="nucleotide sequence ID" value="NZ_CP017634.1"/>
</dbReference>
<evidence type="ECO:0000256" key="2">
    <source>
        <dbReference type="ARBA" id="ARBA00006386"/>
    </source>
</evidence>
<evidence type="ECO:0000313" key="9">
    <source>
        <dbReference type="Proteomes" id="UP000323521"/>
    </source>
</evidence>